<reference evidence="2 3" key="1">
    <citation type="submission" date="2024-06" db="EMBL/GenBank/DDBJ databases">
        <title>Genomic Encyclopedia of Type Strains, Phase IV (KMG-IV): sequencing the most valuable type-strain genomes for metagenomic binning, comparative biology and taxonomic classification.</title>
        <authorList>
            <person name="Goeker M."/>
        </authorList>
    </citation>
    <scope>NUCLEOTIDE SEQUENCE [LARGE SCALE GENOMIC DNA]</scope>
    <source>
        <strain evidence="2 3">DSM 21460</strain>
    </source>
</reference>
<evidence type="ECO:0008006" key="4">
    <source>
        <dbReference type="Google" id="ProtNLM"/>
    </source>
</evidence>
<organism evidence="2 3">
    <name type="scientific">Peptoniphilus olsenii</name>
    <dbReference type="NCBI Taxonomy" id="411570"/>
    <lineage>
        <taxon>Bacteria</taxon>
        <taxon>Bacillati</taxon>
        <taxon>Bacillota</taxon>
        <taxon>Tissierellia</taxon>
        <taxon>Tissierellales</taxon>
        <taxon>Peptoniphilaceae</taxon>
        <taxon>Peptoniphilus</taxon>
    </lineage>
</organism>
<dbReference type="EMBL" id="JBEPMA010000002">
    <property type="protein sequence ID" value="MET3616890.1"/>
    <property type="molecule type" value="Genomic_DNA"/>
</dbReference>
<accession>A0ABV2J7Y5</accession>
<dbReference type="Proteomes" id="UP001549162">
    <property type="component" value="Unassembled WGS sequence"/>
</dbReference>
<comment type="caution">
    <text evidence="2">The sequence shown here is derived from an EMBL/GenBank/DDBJ whole genome shotgun (WGS) entry which is preliminary data.</text>
</comment>
<feature type="signal peptide" evidence="1">
    <location>
        <begin position="1"/>
        <end position="24"/>
    </location>
</feature>
<evidence type="ECO:0000256" key="1">
    <source>
        <dbReference type="SAM" id="SignalP"/>
    </source>
</evidence>
<keyword evidence="3" id="KW-1185">Reference proteome</keyword>
<evidence type="ECO:0000313" key="2">
    <source>
        <dbReference type="EMBL" id="MET3616890.1"/>
    </source>
</evidence>
<name>A0ABV2J7Y5_9FIRM</name>
<dbReference type="RefSeq" id="WP_354366896.1">
    <property type="nucleotide sequence ID" value="NZ_JBEPMA010000002.1"/>
</dbReference>
<gene>
    <name evidence="2" type="ORF">ABID14_000515</name>
</gene>
<proteinExistence type="predicted"/>
<dbReference type="PROSITE" id="PS51257">
    <property type="entry name" value="PROKAR_LIPOPROTEIN"/>
    <property type="match status" value="1"/>
</dbReference>
<sequence length="158" mass="18756">MFILSRRVKRIMCILFLLITFTTACTNKNLYQLKTDLSDKEGVYKIISQMDWDGDKVKEFKVKDKNIAITMSKDYEDYDLKNSKSFIVNAINLIILTGAQNVDYLYDENLFFSIDYEIADMIINTNFKKSVEYYRNDEEEFRKLQEYLKGFQVEGVKH</sequence>
<feature type="chain" id="PRO_5046121653" description="DUF4825 domain-containing protein" evidence="1">
    <location>
        <begin position="25"/>
        <end position="158"/>
    </location>
</feature>
<evidence type="ECO:0000313" key="3">
    <source>
        <dbReference type="Proteomes" id="UP001549162"/>
    </source>
</evidence>
<keyword evidence="1" id="KW-0732">Signal</keyword>
<protein>
    <recommendedName>
        <fullName evidence="4">DUF4825 domain-containing protein</fullName>
    </recommendedName>
</protein>